<proteinExistence type="predicted"/>
<sequence>MFFESKDCMKGDNNTITLCDNFIFFKTDKQLLHHLLSKLDLSDHVFSNQRSIILNYVMLRSWICPIMFFQSKDRLDLVTDLNNVGFG</sequence>
<organism evidence="1">
    <name type="scientific">Mamestra brassicae nuclear polyhedrosis virus</name>
    <name type="common">MbNPV</name>
    <dbReference type="NCBI Taxonomy" id="78219"/>
    <lineage>
        <taxon>Viruses</taxon>
        <taxon>Viruses incertae sedis</taxon>
        <taxon>Naldaviricetes</taxon>
        <taxon>Lefavirales</taxon>
        <taxon>Baculoviridae</taxon>
        <taxon>Alphabaculovirus</taxon>
        <taxon>Alphabaculovirus mabrassicae</taxon>
    </lineage>
</organism>
<protein>
    <submittedName>
        <fullName evidence="1">Orf139</fullName>
    </submittedName>
</protein>
<evidence type="ECO:0000313" key="1">
    <source>
        <dbReference type="EMBL" id="AIL25218.1"/>
    </source>
</evidence>
<reference evidence="1" key="1">
    <citation type="submission" date="2014-05" db="EMBL/GenBank/DDBJ databases">
        <authorList>
            <person name="Hou D."/>
            <person name="Liu X."/>
            <person name="Yin F."/>
            <person name="Zhu Z."/>
            <person name="Wang J."/>
            <person name="Zhang L."/>
            <person name="Kou Z."/>
            <person name="Deng F."/>
            <person name="Wang H."/>
            <person name="Hu Z."/>
        </authorList>
    </citation>
    <scope>NUCLEOTIDE SEQUENCE</scope>
    <source>
        <strain evidence="1">CTa</strain>
    </source>
</reference>
<organismHost>
    <name type="scientific">Lepidoptera</name>
    <name type="common">moths &amp; butterflies</name>
    <dbReference type="NCBI Taxonomy" id="7088"/>
</organismHost>
<dbReference type="EMBL" id="KJ871680">
    <property type="protein sequence ID" value="AIL25218.1"/>
    <property type="molecule type" value="Genomic_DNA"/>
</dbReference>
<name>A0A077D3P3_NPVMB</name>
<accession>A0A077D3P3</accession>